<dbReference type="GO" id="GO:0022857">
    <property type="term" value="F:transmembrane transporter activity"/>
    <property type="evidence" value="ECO:0007669"/>
    <property type="project" value="InterPro"/>
</dbReference>
<dbReference type="InterPro" id="IPR036259">
    <property type="entry name" value="MFS_trans_sf"/>
</dbReference>
<feature type="transmembrane region" description="Helical" evidence="5">
    <location>
        <begin position="409"/>
        <end position="427"/>
    </location>
</feature>
<evidence type="ECO:0000256" key="1">
    <source>
        <dbReference type="ARBA" id="ARBA00004651"/>
    </source>
</evidence>
<feature type="transmembrane region" description="Helical" evidence="5">
    <location>
        <begin position="339"/>
        <end position="365"/>
    </location>
</feature>
<dbReference type="InterPro" id="IPR020846">
    <property type="entry name" value="MFS_dom"/>
</dbReference>
<comment type="subcellular location">
    <subcellularLocation>
        <location evidence="1">Cell membrane</location>
        <topology evidence="1">Multi-pass membrane protein</topology>
    </subcellularLocation>
</comment>
<organism evidence="7 8">
    <name type="scientific">Microterricola viridarii</name>
    <dbReference type="NCBI Taxonomy" id="412690"/>
    <lineage>
        <taxon>Bacteria</taxon>
        <taxon>Bacillati</taxon>
        <taxon>Actinomycetota</taxon>
        <taxon>Actinomycetes</taxon>
        <taxon>Micrococcales</taxon>
        <taxon>Microbacteriaceae</taxon>
        <taxon>Microterricola</taxon>
    </lineage>
</organism>
<feature type="transmembrane region" description="Helical" evidence="5">
    <location>
        <begin position="385"/>
        <end position="403"/>
    </location>
</feature>
<protein>
    <submittedName>
        <fullName evidence="7">Na+/melibiose symporter</fullName>
    </submittedName>
</protein>
<feature type="transmembrane region" description="Helical" evidence="5">
    <location>
        <begin position="248"/>
        <end position="270"/>
    </location>
</feature>
<feature type="transmembrane region" description="Helical" evidence="5">
    <location>
        <begin position="104"/>
        <end position="123"/>
    </location>
</feature>
<gene>
    <name evidence="7" type="ORF">SAMN04489834_2216</name>
</gene>
<proteinExistence type="predicted"/>
<dbReference type="PANTHER" id="PTHR23528">
    <property type="match status" value="1"/>
</dbReference>
<dbReference type="InterPro" id="IPR011701">
    <property type="entry name" value="MFS"/>
</dbReference>
<keyword evidence="3 5" id="KW-1133">Transmembrane helix</keyword>
<evidence type="ECO:0000313" key="7">
    <source>
        <dbReference type="EMBL" id="SDS81750.1"/>
    </source>
</evidence>
<evidence type="ECO:0000259" key="6">
    <source>
        <dbReference type="PROSITE" id="PS50850"/>
    </source>
</evidence>
<evidence type="ECO:0000256" key="4">
    <source>
        <dbReference type="ARBA" id="ARBA00023136"/>
    </source>
</evidence>
<feature type="domain" description="Major facilitator superfamily (MFS) profile" evidence="6">
    <location>
        <begin position="32"/>
        <end position="433"/>
    </location>
</feature>
<dbReference type="AlphaFoldDB" id="A0A1H1VAU0"/>
<feature type="transmembrane region" description="Helical" evidence="5">
    <location>
        <begin position="282"/>
        <end position="303"/>
    </location>
</feature>
<feature type="transmembrane region" description="Helical" evidence="5">
    <location>
        <begin position="129"/>
        <end position="151"/>
    </location>
</feature>
<evidence type="ECO:0000256" key="2">
    <source>
        <dbReference type="ARBA" id="ARBA00022692"/>
    </source>
</evidence>
<feature type="transmembrane region" description="Helical" evidence="5">
    <location>
        <begin position="28"/>
        <end position="49"/>
    </location>
</feature>
<dbReference type="Gene3D" id="1.20.1250.20">
    <property type="entry name" value="MFS general substrate transporter like domains"/>
    <property type="match status" value="2"/>
</dbReference>
<name>A0A1H1VAU0_9MICO</name>
<dbReference type="Proteomes" id="UP000181956">
    <property type="component" value="Chromosome I"/>
</dbReference>
<dbReference type="GO" id="GO:0005886">
    <property type="term" value="C:plasma membrane"/>
    <property type="evidence" value="ECO:0007669"/>
    <property type="project" value="UniProtKB-SubCell"/>
</dbReference>
<dbReference type="EMBL" id="LT629742">
    <property type="protein sequence ID" value="SDS81750.1"/>
    <property type="molecule type" value="Genomic_DNA"/>
</dbReference>
<keyword evidence="2 5" id="KW-0812">Transmembrane</keyword>
<evidence type="ECO:0000256" key="3">
    <source>
        <dbReference type="ARBA" id="ARBA00022989"/>
    </source>
</evidence>
<evidence type="ECO:0000313" key="8">
    <source>
        <dbReference type="Proteomes" id="UP000181956"/>
    </source>
</evidence>
<reference evidence="8" key="1">
    <citation type="submission" date="2016-10" db="EMBL/GenBank/DDBJ databases">
        <authorList>
            <person name="Varghese N."/>
            <person name="Submissions S."/>
        </authorList>
    </citation>
    <scope>NUCLEOTIDE SEQUENCE [LARGE SCALE GENOMIC DNA]</scope>
    <source>
        <strain evidence="8">DSM 21772</strain>
    </source>
</reference>
<sequence>MTVSVTAAPVDGLSPALDPNEEQALPSIPWWGIALLIAATFGAGMAMIVPMAYSLAVRLDELAPGRTEVLGYILGTGSAATLLLAPLTGILSDRTRSRWGRRRPFTVIGLLIGIASVPVMALAPNVFVLALGWMLSTVGWGTSAGSIGNWQADRLPPHQRGKISGFTGLMMQLSPVVGILLVAQVRDQTLLVFAVPAAIATVFVALFVTFAGDPDSRGQREHDRLTVAGLLKSYVFRPRDVPDFAWNWLGRFVFFLGLTLTTSFTVYFYAQRLELAVPDVAGVMVLTSSLSIGTAVLGSIGGGWLSDKTARRKPLTLAGAALFAVGCVIAAFAHDIVTLVLGTLVSSLGIALFSAVGQALVLDVLPERDTQAGRYMAITMFAQKIPGVLAPIAAPALLVIGAGAQNFTALYLTAAGLALAGGLIIALKVRGIR</sequence>
<dbReference type="CDD" id="cd06174">
    <property type="entry name" value="MFS"/>
    <property type="match status" value="1"/>
</dbReference>
<keyword evidence="8" id="KW-1185">Reference proteome</keyword>
<feature type="transmembrane region" description="Helical" evidence="5">
    <location>
        <begin position="189"/>
        <end position="211"/>
    </location>
</feature>
<dbReference type="PANTHER" id="PTHR23528:SF1">
    <property type="entry name" value="MAJOR FACILITATOR SUPERFAMILY (MFS) PROFILE DOMAIN-CONTAINING PROTEIN"/>
    <property type="match status" value="1"/>
</dbReference>
<evidence type="ECO:0000256" key="5">
    <source>
        <dbReference type="SAM" id="Phobius"/>
    </source>
</evidence>
<dbReference type="Pfam" id="PF07690">
    <property type="entry name" value="MFS_1"/>
    <property type="match status" value="1"/>
</dbReference>
<feature type="transmembrane region" description="Helical" evidence="5">
    <location>
        <begin position="163"/>
        <end position="183"/>
    </location>
</feature>
<keyword evidence="4 5" id="KW-0472">Membrane</keyword>
<dbReference type="SUPFAM" id="SSF103473">
    <property type="entry name" value="MFS general substrate transporter"/>
    <property type="match status" value="1"/>
</dbReference>
<feature type="transmembrane region" description="Helical" evidence="5">
    <location>
        <begin position="315"/>
        <end position="333"/>
    </location>
</feature>
<dbReference type="OrthoDB" id="7584869at2"/>
<accession>A0A1H1VAU0</accession>
<feature type="transmembrane region" description="Helical" evidence="5">
    <location>
        <begin position="69"/>
        <end position="92"/>
    </location>
</feature>
<dbReference type="STRING" id="412690.SAMN04489834_2216"/>
<dbReference type="PROSITE" id="PS50850">
    <property type="entry name" value="MFS"/>
    <property type="match status" value="1"/>
</dbReference>